<organism evidence="1 2">
    <name type="scientific">Melia azedarach</name>
    <name type="common">Chinaberry tree</name>
    <dbReference type="NCBI Taxonomy" id="155640"/>
    <lineage>
        <taxon>Eukaryota</taxon>
        <taxon>Viridiplantae</taxon>
        <taxon>Streptophyta</taxon>
        <taxon>Embryophyta</taxon>
        <taxon>Tracheophyta</taxon>
        <taxon>Spermatophyta</taxon>
        <taxon>Magnoliopsida</taxon>
        <taxon>eudicotyledons</taxon>
        <taxon>Gunneridae</taxon>
        <taxon>Pentapetalae</taxon>
        <taxon>rosids</taxon>
        <taxon>malvids</taxon>
        <taxon>Sapindales</taxon>
        <taxon>Meliaceae</taxon>
        <taxon>Melia</taxon>
    </lineage>
</organism>
<dbReference type="EMBL" id="CM051403">
    <property type="protein sequence ID" value="KAJ4709402.1"/>
    <property type="molecule type" value="Genomic_DNA"/>
</dbReference>
<keyword evidence="2" id="KW-1185">Reference proteome</keyword>
<reference evidence="1 2" key="1">
    <citation type="journal article" date="2023" name="Science">
        <title>Complex scaffold remodeling in plant triterpene biosynthesis.</title>
        <authorList>
            <person name="De La Pena R."/>
            <person name="Hodgson H."/>
            <person name="Liu J.C."/>
            <person name="Stephenson M.J."/>
            <person name="Martin A.C."/>
            <person name="Owen C."/>
            <person name="Harkess A."/>
            <person name="Leebens-Mack J."/>
            <person name="Jimenez L.E."/>
            <person name="Osbourn A."/>
            <person name="Sattely E.S."/>
        </authorList>
    </citation>
    <scope>NUCLEOTIDE SEQUENCE [LARGE SCALE GENOMIC DNA]</scope>
    <source>
        <strain evidence="2">cv. JPN11</strain>
        <tissue evidence="1">Leaf</tissue>
    </source>
</reference>
<sequence>MFLYFLLIIISYILTIHFHNKIKNLPPSPFPALPIIGHVYLIFKKPLHRTLSEISAKYGPILLLKLGSRRVLLLSSPSAVEECLTKNDIVFANRPVILLGKHFGYNSTGLVWAPYGNRWRNLRRVLSHEILSASRLPILSSISKEEVRSLIRRLLRNQNQTVDMKSAFSTLTLNVMMRMIGGKRYFGDDGRAGVVEETNKFRQMMDETIRVGGGINALDVFPVLKWVGFGWIEKKFMVVQEKRDRFMQDLVEEHKRKMEIDHKREFKYSVGKTERKKTIIEVMLSLQGSDTEFYKDETIKSLILVLLTAGNDTSVGTMEWALSLLLNNPDILRKAQTEIDSKIGFDRLIDEYDLVELPYLHCIINETLRLYPAGPFLIPHESSQECMIGGYHIPRGTMLLVNMWAIQNDHKIWEDPTKFKPERFEGIEGARDGFKFIPFSSGRRSCPGEALAMRMIGLTLGTLIQCFEWERVNEKLVDMTESSGLVLSKVHPLQAKCRPRPTMLKILS</sequence>
<comment type="caution">
    <text evidence="1">The sequence shown here is derived from an EMBL/GenBank/DDBJ whole genome shotgun (WGS) entry which is preliminary data.</text>
</comment>
<accession>A0ACC1XDC4</accession>
<gene>
    <name evidence="1" type="ORF">OWV82_019199</name>
</gene>
<protein>
    <submittedName>
        <fullName evidence="1">Cytochrome P450</fullName>
    </submittedName>
</protein>
<evidence type="ECO:0000313" key="1">
    <source>
        <dbReference type="EMBL" id="KAJ4709402.1"/>
    </source>
</evidence>
<proteinExistence type="predicted"/>
<name>A0ACC1XDC4_MELAZ</name>
<dbReference type="Proteomes" id="UP001164539">
    <property type="component" value="Chromosome 10"/>
</dbReference>
<evidence type="ECO:0000313" key="2">
    <source>
        <dbReference type="Proteomes" id="UP001164539"/>
    </source>
</evidence>